<name>E1Z1Y9_CHLVA</name>
<gene>
    <name evidence="1" type="ORF">CHLNCDRAFT_132928</name>
</gene>
<dbReference type="KEGG" id="cvr:CHLNCDRAFT_132928"/>
<organism evidence="2">
    <name type="scientific">Chlorella variabilis</name>
    <name type="common">Green alga</name>
    <dbReference type="NCBI Taxonomy" id="554065"/>
    <lineage>
        <taxon>Eukaryota</taxon>
        <taxon>Viridiplantae</taxon>
        <taxon>Chlorophyta</taxon>
        <taxon>core chlorophytes</taxon>
        <taxon>Trebouxiophyceae</taxon>
        <taxon>Chlorellales</taxon>
        <taxon>Chlorellaceae</taxon>
        <taxon>Chlorella clade</taxon>
        <taxon>Chlorella</taxon>
    </lineage>
</organism>
<dbReference type="EMBL" id="GL433835">
    <property type="protein sequence ID" value="EFN59902.1"/>
    <property type="molecule type" value="Genomic_DNA"/>
</dbReference>
<dbReference type="Proteomes" id="UP000008141">
    <property type="component" value="Unassembled WGS sequence"/>
</dbReference>
<dbReference type="InParanoid" id="E1Z1Y9"/>
<keyword evidence="2" id="KW-1185">Reference proteome</keyword>
<sequence>MCGAAAARSPSMALQRLPDARFEFPIGAGLENLMADIYAYLEFLPDTVAVEAKAALAPLIEQHVRELHARGPTSAADISPSRFTKMAEADGVAVQVVVVKHF</sequence>
<protein>
    <submittedName>
        <fullName evidence="1">Expressed protein</fullName>
    </submittedName>
</protein>
<proteinExistence type="predicted"/>
<accession>E1Z1Y9</accession>
<dbReference type="AlphaFoldDB" id="E1Z1Y9"/>
<reference evidence="1 2" key="1">
    <citation type="journal article" date="2010" name="Plant Cell">
        <title>The Chlorella variabilis NC64A genome reveals adaptation to photosymbiosis, coevolution with viruses, and cryptic sex.</title>
        <authorList>
            <person name="Blanc G."/>
            <person name="Duncan G."/>
            <person name="Agarkova I."/>
            <person name="Borodovsky M."/>
            <person name="Gurnon J."/>
            <person name="Kuo A."/>
            <person name="Lindquist E."/>
            <person name="Lucas S."/>
            <person name="Pangilinan J."/>
            <person name="Polle J."/>
            <person name="Salamov A."/>
            <person name="Terry A."/>
            <person name="Yamada T."/>
            <person name="Dunigan D.D."/>
            <person name="Grigoriev I.V."/>
            <person name="Claverie J.M."/>
            <person name="Van Etten J.L."/>
        </authorList>
    </citation>
    <scope>NUCLEOTIDE SEQUENCE [LARGE SCALE GENOMIC DNA]</scope>
    <source>
        <strain evidence="1 2">NC64A</strain>
    </source>
</reference>
<dbReference type="GeneID" id="17359071"/>
<evidence type="ECO:0000313" key="1">
    <source>
        <dbReference type="EMBL" id="EFN59902.1"/>
    </source>
</evidence>
<dbReference type="RefSeq" id="XP_005852004.1">
    <property type="nucleotide sequence ID" value="XM_005851942.1"/>
</dbReference>
<evidence type="ECO:0000313" key="2">
    <source>
        <dbReference type="Proteomes" id="UP000008141"/>
    </source>
</evidence>